<dbReference type="GO" id="GO:0061595">
    <property type="term" value="F:6-deoxy-6-sulfofructose-1-phosphate aldolase activity"/>
    <property type="evidence" value="ECO:0007669"/>
    <property type="project" value="TreeGrafter"/>
</dbReference>
<dbReference type="UniPathway" id="UPA00704">
    <property type="reaction ID" value="UER00716"/>
</dbReference>
<evidence type="ECO:0000256" key="4">
    <source>
        <dbReference type="ARBA" id="ARBA00022736"/>
    </source>
</evidence>
<dbReference type="InterPro" id="IPR050552">
    <property type="entry name" value="LacD_aldolase"/>
</dbReference>
<sequence>MKRHISKEKYDLLCSVSNDQGMITAAAMDQRGSLKKSIAKYMQSEVSANQLATFKTIVSETLSPYTSSILLDPEYGWPAAKKRNTNAGLIMAYEQTGYSAEDENRMPDLLPEWSVLRLKERGAQAVKLLVYYDPDDKEEINSVKQAFIERAGLECQALNMPLFLEPLCYSNRIPDNKGTEFAKVRPQKVKKLMSEFSKPKYRIDVLKVEVPVNVHFVKGLKANEGNPSVHTIEEAKTLMKEAAEASEVPFIFLSGGVTDEVFAETLELAGEANVPFSGVLCGRATWQEGIPIYAARGEEALREWLLKEGVQKVKKLNEVIEKNAVPWWDFYEDQ</sequence>
<evidence type="ECO:0000313" key="7">
    <source>
        <dbReference type="EMBL" id="MBA4496355.1"/>
    </source>
</evidence>
<evidence type="ECO:0000256" key="1">
    <source>
        <dbReference type="ARBA" id="ARBA00000567"/>
    </source>
</evidence>
<keyword evidence="8" id="KW-1185">Reference proteome</keyword>
<dbReference type="RefSeq" id="WP_181754705.1">
    <property type="nucleotide sequence ID" value="NZ_JACEIQ010000031.1"/>
</dbReference>
<dbReference type="Gene3D" id="3.20.20.70">
    <property type="entry name" value="Aldolase class I"/>
    <property type="match status" value="1"/>
</dbReference>
<comment type="pathway">
    <text evidence="2 6">Carbohydrate metabolism; D-tagatose 6-phosphate degradation; D-glyceraldehyde 3-phosphate and glycerone phosphate from D-tagatose 6-phosphate: step 2/2.</text>
</comment>
<keyword evidence="5 6" id="KW-0456">Lyase</keyword>
<reference evidence="7 8" key="1">
    <citation type="submission" date="2020-07" db="EMBL/GenBank/DDBJ databases">
        <authorList>
            <person name="Feng H."/>
        </authorList>
    </citation>
    <scope>NUCLEOTIDE SEQUENCE [LARGE SCALE GENOMIC DNA]</scope>
    <source>
        <strain evidence="8">s-10</strain>
    </source>
</reference>
<evidence type="ECO:0000256" key="2">
    <source>
        <dbReference type="ARBA" id="ARBA00005191"/>
    </source>
</evidence>
<dbReference type="HAMAP" id="MF_00734">
    <property type="entry name" value="LacD"/>
    <property type="match status" value="1"/>
</dbReference>
<dbReference type="GO" id="GO:0019512">
    <property type="term" value="P:lactose catabolic process via tagatose-6-phosphate"/>
    <property type="evidence" value="ECO:0007669"/>
    <property type="project" value="InterPro"/>
</dbReference>
<accession>A0A7W2AA31</accession>
<dbReference type="AlphaFoldDB" id="A0A7W2AA31"/>
<comment type="catalytic activity">
    <reaction evidence="1 6">
        <text>D-tagatofuranose 1,6-bisphosphate = D-glyceraldehyde 3-phosphate + dihydroxyacetone phosphate</text>
        <dbReference type="Rhea" id="RHEA:22948"/>
        <dbReference type="ChEBI" id="CHEBI:57642"/>
        <dbReference type="ChEBI" id="CHEBI:58694"/>
        <dbReference type="ChEBI" id="CHEBI:59776"/>
        <dbReference type="EC" id="4.1.2.40"/>
    </reaction>
</comment>
<dbReference type="NCBIfam" id="NF009498">
    <property type="entry name" value="PRK12858.1"/>
    <property type="match status" value="1"/>
</dbReference>
<dbReference type="InterPro" id="IPR005927">
    <property type="entry name" value="Tag_1.6-dipho_adolase"/>
</dbReference>
<gene>
    <name evidence="6" type="primary">lacD</name>
    <name evidence="7" type="ORF">H1191_18995</name>
</gene>
<dbReference type="SUPFAM" id="SSF51569">
    <property type="entry name" value="Aldolase"/>
    <property type="match status" value="1"/>
</dbReference>
<evidence type="ECO:0000256" key="5">
    <source>
        <dbReference type="ARBA" id="ARBA00023239"/>
    </source>
</evidence>
<comment type="caution">
    <text evidence="7">The sequence shown here is derived from an EMBL/GenBank/DDBJ whole genome shotgun (WGS) entry which is preliminary data.</text>
</comment>
<evidence type="ECO:0000256" key="6">
    <source>
        <dbReference type="HAMAP-Rule" id="MF_00734"/>
    </source>
</evidence>
<proteinExistence type="inferred from homology"/>
<dbReference type="EC" id="4.1.2.40" evidence="6"/>
<evidence type="ECO:0000256" key="3">
    <source>
        <dbReference type="ARBA" id="ARBA00008679"/>
    </source>
</evidence>
<dbReference type="InterPro" id="IPR013785">
    <property type="entry name" value="Aldolase_TIM"/>
</dbReference>
<dbReference type="SMART" id="SM01133">
    <property type="entry name" value="DeoC"/>
    <property type="match status" value="1"/>
</dbReference>
<dbReference type="PANTHER" id="PTHR39340">
    <property type="entry name" value="SULFOFRUCTOSEPHOSPHATE ALDOLASE"/>
    <property type="match status" value="1"/>
</dbReference>
<name>A0A7W2AA31_9BACL</name>
<organism evidence="7 8">
    <name type="scientific">Paenactinomyces guangxiensis</name>
    <dbReference type="NCBI Taxonomy" id="1490290"/>
    <lineage>
        <taxon>Bacteria</taxon>
        <taxon>Bacillati</taxon>
        <taxon>Bacillota</taxon>
        <taxon>Bacilli</taxon>
        <taxon>Bacillales</taxon>
        <taxon>Thermoactinomycetaceae</taxon>
        <taxon>Paenactinomyces</taxon>
    </lineage>
</organism>
<dbReference type="GO" id="GO:2001059">
    <property type="term" value="P:D-tagatose 6-phosphate catabolic process"/>
    <property type="evidence" value="ECO:0007669"/>
    <property type="project" value="UniProtKB-UniRule"/>
</dbReference>
<dbReference type="Proteomes" id="UP000535491">
    <property type="component" value="Unassembled WGS sequence"/>
</dbReference>
<dbReference type="PANTHER" id="PTHR39340:SF1">
    <property type="entry name" value="SULFOFRUCTOSEPHOSPHATE ALDOLASE"/>
    <property type="match status" value="1"/>
</dbReference>
<evidence type="ECO:0000313" key="8">
    <source>
        <dbReference type="Proteomes" id="UP000535491"/>
    </source>
</evidence>
<comment type="similarity">
    <text evidence="3 6">Belongs to the aldolase LacD family.</text>
</comment>
<dbReference type="GO" id="GO:1902777">
    <property type="term" value="P:6-sulfoquinovose(1-) catabolic process"/>
    <property type="evidence" value="ECO:0007669"/>
    <property type="project" value="TreeGrafter"/>
</dbReference>
<dbReference type="Pfam" id="PF01791">
    <property type="entry name" value="DeoC"/>
    <property type="match status" value="1"/>
</dbReference>
<dbReference type="GO" id="GO:0009024">
    <property type="term" value="F:tagatose-6-phosphate kinase activity"/>
    <property type="evidence" value="ECO:0007669"/>
    <property type="project" value="InterPro"/>
</dbReference>
<protein>
    <recommendedName>
        <fullName evidence="6">Tagatose 1,6-diphosphate aldolase</fullName>
        <ecNumber evidence="6">4.1.2.40</ecNumber>
    </recommendedName>
    <alternativeName>
        <fullName evidence="6">D-tagatose-1,6-bisphosphate aldolase</fullName>
    </alternativeName>
    <alternativeName>
        <fullName evidence="6">Tagatose-bisphosphate aldolase</fullName>
    </alternativeName>
</protein>
<dbReference type="GO" id="GO:0009025">
    <property type="term" value="F:tagatose-bisphosphate aldolase activity"/>
    <property type="evidence" value="ECO:0007669"/>
    <property type="project" value="UniProtKB-UniRule"/>
</dbReference>
<keyword evidence="4 6" id="KW-0423">Lactose metabolism</keyword>
<dbReference type="EMBL" id="JACEIQ010000031">
    <property type="protein sequence ID" value="MBA4496355.1"/>
    <property type="molecule type" value="Genomic_DNA"/>
</dbReference>
<dbReference type="InterPro" id="IPR002915">
    <property type="entry name" value="DeoC/FbaB/LacD_aldolase"/>
</dbReference>